<evidence type="ECO:0000313" key="2">
    <source>
        <dbReference type="EMBL" id="GAA4873913.1"/>
    </source>
</evidence>
<dbReference type="HAMAP" id="MF_00652">
    <property type="entry name" value="UPF0246"/>
    <property type="match status" value="1"/>
</dbReference>
<dbReference type="InterPro" id="IPR005583">
    <property type="entry name" value="YaaA"/>
</dbReference>
<comment type="similarity">
    <text evidence="1">Belongs to the UPF0246 family.</text>
</comment>
<dbReference type="Pfam" id="PF03883">
    <property type="entry name" value="H2O2_YaaD"/>
    <property type="match status" value="1"/>
</dbReference>
<dbReference type="NCBIfam" id="NF002542">
    <property type="entry name" value="PRK02101.1-3"/>
    <property type="match status" value="1"/>
</dbReference>
<sequence length="258" mass="28363">MLAVISPAKNLDFETPAHVDAYTQPALLADAEALMTTCRQLTPADLASLMKLSDKLAGLNAARFAQWQPPFAPDNAKQAVLAFNGDVYAGLDAATLTPEQLAYAQQHLAILSGLYGLLRPLDLIQAYRLEMGTKLANGRGKDLYSFWGSIITEALNQALAAQGDNVVINLASNEYFKAVKKRELEGRVITPVFKDAKNGQYKIISFYAKKARGLMARFIIEQQPQSPKALEAFDAAGYRFSEADSTEDTLVFLREEQR</sequence>
<keyword evidence="3" id="KW-1185">Reference proteome</keyword>
<reference evidence="3" key="1">
    <citation type="journal article" date="2019" name="Int. J. Syst. Evol. Microbiol.">
        <title>The Global Catalogue of Microorganisms (GCM) 10K type strain sequencing project: providing services to taxonomists for standard genome sequencing and annotation.</title>
        <authorList>
            <consortium name="The Broad Institute Genomics Platform"/>
            <consortium name="The Broad Institute Genome Sequencing Center for Infectious Disease"/>
            <person name="Wu L."/>
            <person name="Ma J."/>
        </authorList>
    </citation>
    <scope>NUCLEOTIDE SEQUENCE [LARGE SCALE GENOMIC DNA]</scope>
    <source>
        <strain evidence="3">JCM 18401</strain>
    </source>
</reference>
<protein>
    <recommendedName>
        <fullName evidence="1">UPF0246 protein GCM10023333_03440</fullName>
    </recommendedName>
</protein>
<name>A0ABP9EAH9_9GAMM</name>
<gene>
    <name evidence="2" type="primary">yaaA</name>
    <name evidence="2" type="ORF">GCM10023333_03440</name>
</gene>
<dbReference type="NCBIfam" id="NF002541">
    <property type="entry name" value="PRK02101.1-1"/>
    <property type="match status" value="1"/>
</dbReference>
<proteinExistence type="inferred from homology"/>
<comment type="caution">
    <text evidence="2">The sequence shown here is derived from an EMBL/GenBank/DDBJ whole genome shotgun (WGS) entry which is preliminary data.</text>
</comment>
<dbReference type="RefSeq" id="WP_345332731.1">
    <property type="nucleotide sequence ID" value="NZ_BAABJZ010000006.1"/>
</dbReference>
<evidence type="ECO:0000313" key="3">
    <source>
        <dbReference type="Proteomes" id="UP001499988"/>
    </source>
</evidence>
<dbReference type="EMBL" id="BAABJZ010000006">
    <property type="protein sequence ID" value="GAA4873913.1"/>
    <property type="molecule type" value="Genomic_DNA"/>
</dbReference>
<dbReference type="PANTHER" id="PTHR30283:SF4">
    <property type="entry name" value="PEROXIDE STRESS RESISTANCE PROTEIN YAAA"/>
    <property type="match status" value="1"/>
</dbReference>
<dbReference type="Proteomes" id="UP001499988">
    <property type="component" value="Unassembled WGS sequence"/>
</dbReference>
<accession>A0ABP9EAH9</accession>
<dbReference type="PANTHER" id="PTHR30283">
    <property type="entry name" value="PEROXIDE STRESS RESPONSE PROTEIN YAAA"/>
    <property type="match status" value="1"/>
</dbReference>
<organism evidence="2 3">
    <name type="scientific">Ferrimonas pelagia</name>
    <dbReference type="NCBI Taxonomy" id="1177826"/>
    <lineage>
        <taxon>Bacteria</taxon>
        <taxon>Pseudomonadati</taxon>
        <taxon>Pseudomonadota</taxon>
        <taxon>Gammaproteobacteria</taxon>
        <taxon>Alteromonadales</taxon>
        <taxon>Ferrimonadaceae</taxon>
        <taxon>Ferrimonas</taxon>
    </lineage>
</organism>
<evidence type="ECO:0000256" key="1">
    <source>
        <dbReference type="HAMAP-Rule" id="MF_00652"/>
    </source>
</evidence>